<dbReference type="Gene3D" id="3.30.70.20">
    <property type="match status" value="1"/>
</dbReference>
<accession>A0ABW0ZMA7</accession>
<organism evidence="1 2">
    <name type="scientific">Nocardioides vastitatis</name>
    <dbReference type="NCBI Taxonomy" id="2568655"/>
    <lineage>
        <taxon>Bacteria</taxon>
        <taxon>Bacillati</taxon>
        <taxon>Actinomycetota</taxon>
        <taxon>Actinomycetes</taxon>
        <taxon>Propionibacteriales</taxon>
        <taxon>Nocardioidaceae</taxon>
        <taxon>Nocardioides</taxon>
    </lineage>
</organism>
<reference evidence="2" key="1">
    <citation type="journal article" date="2019" name="Int. J. Syst. Evol. Microbiol.">
        <title>The Global Catalogue of Microorganisms (GCM) 10K type strain sequencing project: providing services to taxonomists for standard genome sequencing and annotation.</title>
        <authorList>
            <consortium name="The Broad Institute Genomics Platform"/>
            <consortium name="The Broad Institute Genome Sequencing Center for Infectious Disease"/>
            <person name="Wu L."/>
            <person name="Ma J."/>
        </authorList>
    </citation>
    <scope>NUCLEOTIDE SEQUENCE [LARGE SCALE GENOMIC DNA]</scope>
    <source>
        <strain evidence="2">YIM 94188</strain>
    </source>
</reference>
<evidence type="ECO:0000313" key="2">
    <source>
        <dbReference type="Proteomes" id="UP001596072"/>
    </source>
</evidence>
<gene>
    <name evidence="1" type="ORF">ACFPQB_20040</name>
</gene>
<dbReference type="SUPFAM" id="SSF54862">
    <property type="entry name" value="4Fe-4S ferredoxins"/>
    <property type="match status" value="1"/>
</dbReference>
<keyword evidence="2" id="KW-1185">Reference proteome</keyword>
<sequence length="72" mass="8021">MTARLIVDFARCTGHGRCYSTAEDLLTYDEEGFVSVRHEPMVLDENQLPDAKLAADACPELAMRIEYGTESP</sequence>
<protein>
    <submittedName>
        <fullName evidence="1">Ferredoxin</fullName>
    </submittedName>
</protein>
<name>A0ABW0ZMA7_9ACTN</name>
<comment type="caution">
    <text evidence="1">The sequence shown here is derived from an EMBL/GenBank/DDBJ whole genome shotgun (WGS) entry which is preliminary data.</text>
</comment>
<dbReference type="Pfam" id="PF13459">
    <property type="entry name" value="Fer4_15"/>
    <property type="match status" value="1"/>
</dbReference>
<evidence type="ECO:0000313" key="1">
    <source>
        <dbReference type="EMBL" id="MFC5731213.1"/>
    </source>
</evidence>
<dbReference type="RefSeq" id="WP_136435344.1">
    <property type="nucleotide sequence ID" value="NZ_JBHSNS010000013.1"/>
</dbReference>
<proteinExistence type="predicted"/>
<dbReference type="Proteomes" id="UP001596072">
    <property type="component" value="Unassembled WGS sequence"/>
</dbReference>
<dbReference type="EMBL" id="JBHSNS010000013">
    <property type="protein sequence ID" value="MFC5731213.1"/>
    <property type="molecule type" value="Genomic_DNA"/>
</dbReference>